<gene>
    <name evidence="2" type="ORF">EXIGLDRAFT_489818</name>
</gene>
<feature type="compositionally biased region" description="Basic and acidic residues" evidence="1">
    <location>
        <begin position="264"/>
        <end position="276"/>
    </location>
</feature>
<evidence type="ECO:0000313" key="3">
    <source>
        <dbReference type="Proteomes" id="UP000077266"/>
    </source>
</evidence>
<feature type="compositionally biased region" description="Basic residues" evidence="1">
    <location>
        <begin position="254"/>
        <end position="263"/>
    </location>
</feature>
<protein>
    <submittedName>
        <fullName evidence="2">Uncharacterized protein</fullName>
    </submittedName>
</protein>
<reference evidence="2 3" key="1">
    <citation type="journal article" date="2016" name="Mol. Biol. Evol.">
        <title>Comparative Genomics of Early-Diverging Mushroom-Forming Fungi Provides Insights into the Origins of Lignocellulose Decay Capabilities.</title>
        <authorList>
            <person name="Nagy L.G."/>
            <person name="Riley R."/>
            <person name="Tritt A."/>
            <person name="Adam C."/>
            <person name="Daum C."/>
            <person name="Floudas D."/>
            <person name="Sun H."/>
            <person name="Yadav J.S."/>
            <person name="Pangilinan J."/>
            <person name="Larsson K.H."/>
            <person name="Matsuura K."/>
            <person name="Barry K."/>
            <person name="Labutti K."/>
            <person name="Kuo R."/>
            <person name="Ohm R.A."/>
            <person name="Bhattacharya S.S."/>
            <person name="Shirouzu T."/>
            <person name="Yoshinaga Y."/>
            <person name="Martin F.M."/>
            <person name="Grigoriev I.V."/>
            <person name="Hibbett D.S."/>
        </authorList>
    </citation>
    <scope>NUCLEOTIDE SEQUENCE [LARGE SCALE GENOMIC DNA]</scope>
    <source>
        <strain evidence="2 3">HHB12029</strain>
    </source>
</reference>
<dbReference type="Proteomes" id="UP000077266">
    <property type="component" value="Unassembled WGS sequence"/>
</dbReference>
<evidence type="ECO:0000256" key="1">
    <source>
        <dbReference type="SAM" id="MobiDB-lite"/>
    </source>
</evidence>
<evidence type="ECO:0000313" key="2">
    <source>
        <dbReference type="EMBL" id="KZV79009.1"/>
    </source>
</evidence>
<dbReference type="EMBL" id="KV426700">
    <property type="protein sequence ID" value="KZV79009.1"/>
    <property type="molecule type" value="Genomic_DNA"/>
</dbReference>
<feature type="region of interest" description="Disordered" evidence="1">
    <location>
        <begin position="248"/>
        <end position="276"/>
    </location>
</feature>
<name>A0A165Z3D3_EXIGL</name>
<dbReference type="InParanoid" id="A0A165Z3D3"/>
<keyword evidence="3" id="KW-1185">Reference proteome</keyword>
<feature type="region of interest" description="Disordered" evidence="1">
    <location>
        <begin position="186"/>
        <end position="225"/>
    </location>
</feature>
<sequence>MHIQIHNGFNSIFRSQEGYKPFVTSGSHDASAYQFLGLTLGGYLVYAQRASCYFSTQGHALRGRCRCASVSKLLSVTSTRALERSPSTCNSRLRPATHRCVHASFGPPTCHRRRPAILAFARATPRNVPAGFPRTLGRSPSPSSTCNFYARPHYLRQVSSAHLSRSSTYRTHVSRGRLVGALRRLKTPSVHRTRRSQEPLSTGRARDYQAQSARARPYHANPKPKHLQQHLSAVGRFDVPRLDDRHDRLSIRSSRGRVRRRRARSDGRPDSSHQLEDTRLACSASLTTSTRWRSRVKCRLRGA</sequence>
<organism evidence="2 3">
    <name type="scientific">Exidia glandulosa HHB12029</name>
    <dbReference type="NCBI Taxonomy" id="1314781"/>
    <lineage>
        <taxon>Eukaryota</taxon>
        <taxon>Fungi</taxon>
        <taxon>Dikarya</taxon>
        <taxon>Basidiomycota</taxon>
        <taxon>Agaricomycotina</taxon>
        <taxon>Agaricomycetes</taxon>
        <taxon>Auriculariales</taxon>
        <taxon>Exidiaceae</taxon>
        <taxon>Exidia</taxon>
    </lineage>
</organism>
<proteinExistence type="predicted"/>
<dbReference type="AlphaFoldDB" id="A0A165Z3D3"/>
<accession>A0A165Z3D3</accession>